<dbReference type="EMBL" id="RBXL01000001">
    <property type="protein sequence ID" value="RKT43125.1"/>
    <property type="molecule type" value="Genomic_DNA"/>
</dbReference>
<dbReference type="GO" id="GO:0000976">
    <property type="term" value="F:transcription cis-regulatory region binding"/>
    <property type="evidence" value="ECO:0007669"/>
    <property type="project" value="TreeGrafter"/>
</dbReference>
<dbReference type="RefSeq" id="WP_120795742.1">
    <property type="nucleotide sequence ID" value="NZ_RBXL01000001.1"/>
</dbReference>
<keyword evidence="7" id="KW-1185">Reference proteome</keyword>
<evidence type="ECO:0000256" key="4">
    <source>
        <dbReference type="ARBA" id="ARBA00023163"/>
    </source>
</evidence>
<organism evidence="6 7">
    <name type="scientific">Thiocapsa rosea</name>
    <dbReference type="NCBI Taxonomy" id="69360"/>
    <lineage>
        <taxon>Bacteria</taxon>
        <taxon>Pseudomonadati</taxon>
        <taxon>Pseudomonadota</taxon>
        <taxon>Gammaproteobacteria</taxon>
        <taxon>Chromatiales</taxon>
        <taxon>Chromatiaceae</taxon>
        <taxon>Thiocapsa</taxon>
    </lineage>
</organism>
<name>A0A495V3I6_9GAMM</name>
<accession>A0A495V3I6</accession>
<dbReference type="InterPro" id="IPR005119">
    <property type="entry name" value="LysR_subst-bd"/>
</dbReference>
<evidence type="ECO:0000313" key="7">
    <source>
        <dbReference type="Proteomes" id="UP000274556"/>
    </source>
</evidence>
<gene>
    <name evidence="6" type="ORF">BDD21_0436</name>
</gene>
<dbReference type="GO" id="GO:0003700">
    <property type="term" value="F:DNA-binding transcription factor activity"/>
    <property type="evidence" value="ECO:0007669"/>
    <property type="project" value="InterPro"/>
</dbReference>
<comment type="similarity">
    <text evidence="1">Belongs to the LysR transcriptional regulatory family.</text>
</comment>
<dbReference type="OrthoDB" id="5289754at2"/>
<dbReference type="SUPFAM" id="SSF53850">
    <property type="entry name" value="Periplasmic binding protein-like II"/>
    <property type="match status" value="1"/>
</dbReference>
<dbReference type="PRINTS" id="PR00039">
    <property type="entry name" value="HTHLYSR"/>
</dbReference>
<dbReference type="Pfam" id="PF03466">
    <property type="entry name" value="LysR_substrate"/>
    <property type="match status" value="1"/>
</dbReference>
<evidence type="ECO:0000256" key="3">
    <source>
        <dbReference type="ARBA" id="ARBA00023125"/>
    </source>
</evidence>
<evidence type="ECO:0000256" key="2">
    <source>
        <dbReference type="ARBA" id="ARBA00023015"/>
    </source>
</evidence>
<dbReference type="AlphaFoldDB" id="A0A495V3I6"/>
<reference evidence="6 7" key="1">
    <citation type="submission" date="2018-10" db="EMBL/GenBank/DDBJ databases">
        <title>Genomic Encyclopedia of Archaeal and Bacterial Type Strains, Phase II (KMG-II): from individual species to whole genera.</title>
        <authorList>
            <person name="Goeker M."/>
        </authorList>
    </citation>
    <scope>NUCLEOTIDE SEQUENCE [LARGE SCALE GENOMIC DNA]</scope>
    <source>
        <strain evidence="6 7">DSM 235</strain>
    </source>
</reference>
<dbReference type="Proteomes" id="UP000274556">
    <property type="component" value="Unassembled WGS sequence"/>
</dbReference>
<feature type="domain" description="HTH lysR-type" evidence="5">
    <location>
        <begin position="1"/>
        <end position="59"/>
    </location>
</feature>
<dbReference type="InterPro" id="IPR000847">
    <property type="entry name" value="LysR_HTH_N"/>
</dbReference>
<keyword evidence="4" id="KW-0804">Transcription</keyword>
<dbReference type="PANTHER" id="PTHR30126">
    <property type="entry name" value="HTH-TYPE TRANSCRIPTIONAL REGULATOR"/>
    <property type="match status" value="1"/>
</dbReference>
<dbReference type="InterPro" id="IPR036388">
    <property type="entry name" value="WH-like_DNA-bd_sf"/>
</dbReference>
<dbReference type="Gene3D" id="3.40.190.10">
    <property type="entry name" value="Periplasmic binding protein-like II"/>
    <property type="match status" value="2"/>
</dbReference>
<sequence length="306" mass="34030">MKLRQLEYFHEVIEQDFNISAAAKTLYTSQPGVSRQLIELADELGVELFLHEGKRLVGLTRAGMEIAEIVARVLIDVRRIREIGRSIANDRHDNLKVVANRHAAHNLLHHAVVDFHEMMPEVNVTVSEENTIEAIAMLRVGQADLGLLAEGPDQDPDLLYFPVEEWRLLLVVPRDNPLRRMPMIGLEDLAQYSVCSYETMAPSRLVIDQAFAQAGLDSPVNISFASSHLILQFVNSKISVAIVAESAFSAAEYPNLCGLDVTHLFRPLTTDLVLPRWASPPRHVFNFLSVLAPEITPTTIGDAIGS</sequence>
<protein>
    <submittedName>
        <fullName evidence="6">LysR family transcriptional regulator</fullName>
    </submittedName>
</protein>
<evidence type="ECO:0000256" key="1">
    <source>
        <dbReference type="ARBA" id="ARBA00009437"/>
    </source>
</evidence>
<keyword evidence="2" id="KW-0805">Transcription regulation</keyword>
<dbReference type="PROSITE" id="PS50931">
    <property type="entry name" value="HTH_LYSR"/>
    <property type="match status" value="1"/>
</dbReference>
<dbReference type="Gene3D" id="1.10.10.10">
    <property type="entry name" value="Winged helix-like DNA-binding domain superfamily/Winged helix DNA-binding domain"/>
    <property type="match status" value="1"/>
</dbReference>
<comment type="caution">
    <text evidence="6">The sequence shown here is derived from an EMBL/GenBank/DDBJ whole genome shotgun (WGS) entry which is preliminary data.</text>
</comment>
<evidence type="ECO:0000313" key="6">
    <source>
        <dbReference type="EMBL" id="RKT43125.1"/>
    </source>
</evidence>
<dbReference type="InterPro" id="IPR036390">
    <property type="entry name" value="WH_DNA-bd_sf"/>
</dbReference>
<keyword evidence="3" id="KW-0238">DNA-binding</keyword>
<dbReference type="Pfam" id="PF00126">
    <property type="entry name" value="HTH_1"/>
    <property type="match status" value="1"/>
</dbReference>
<evidence type="ECO:0000259" key="5">
    <source>
        <dbReference type="PROSITE" id="PS50931"/>
    </source>
</evidence>
<dbReference type="GO" id="GO:0019344">
    <property type="term" value="P:cysteine biosynthetic process"/>
    <property type="evidence" value="ECO:0007669"/>
    <property type="project" value="TreeGrafter"/>
</dbReference>
<dbReference type="SUPFAM" id="SSF46785">
    <property type="entry name" value="Winged helix' DNA-binding domain"/>
    <property type="match status" value="1"/>
</dbReference>
<proteinExistence type="inferred from homology"/>
<dbReference type="PANTHER" id="PTHR30126:SF6">
    <property type="entry name" value="HTH-TYPE TRANSCRIPTIONAL REGULATOR CYSB-RELATED"/>
    <property type="match status" value="1"/>
</dbReference>